<dbReference type="GO" id="GO:0008270">
    <property type="term" value="F:zinc ion binding"/>
    <property type="evidence" value="ECO:0007669"/>
    <property type="project" value="UniProtKB-KW"/>
</dbReference>
<evidence type="ECO:0000313" key="10">
    <source>
        <dbReference type="EMBL" id="GEU65351.1"/>
    </source>
</evidence>
<evidence type="ECO:0000256" key="2">
    <source>
        <dbReference type="ARBA" id="ARBA00012483"/>
    </source>
</evidence>
<evidence type="ECO:0000259" key="9">
    <source>
        <dbReference type="PROSITE" id="PS50089"/>
    </source>
</evidence>
<dbReference type="InterPro" id="IPR001841">
    <property type="entry name" value="Znf_RING"/>
</dbReference>
<keyword evidence="7" id="KW-0862">Zinc</keyword>
<proteinExistence type="predicted"/>
<organism evidence="10">
    <name type="scientific">Tanacetum cinerariifolium</name>
    <name type="common">Dalmatian daisy</name>
    <name type="synonym">Chrysanthemum cinerariifolium</name>
    <dbReference type="NCBI Taxonomy" id="118510"/>
    <lineage>
        <taxon>Eukaryota</taxon>
        <taxon>Viridiplantae</taxon>
        <taxon>Streptophyta</taxon>
        <taxon>Embryophyta</taxon>
        <taxon>Tracheophyta</taxon>
        <taxon>Spermatophyta</taxon>
        <taxon>Magnoliopsida</taxon>
        <taxon>eudicotyledons</taxon>
        <taxon>Gunneridae</taxon>
        <taxon>Pentapetalae</taxon>
        <taxon>asterids</taxon>
        <taxon>campanulids</taxon>
        <taxon>Asterales</taxon>
        <taxon>Asteraceae</taxon>
        <taxon>Asteroideae</taxon>
        <taxon>Anthemideae</taxon>
        <taxon>Anthemidinae</taxon>
        <taxon>Tanacetum</taxon>
    </lineage>
</organism>
<dbReference type="PANTHER" id="PTHR22937">
    <property type="entry name" value="E3 UBIQUITIN-PROTEIN LIGASE RNF165"/>
    <property type="match status" value="1"/>
</dbReference>
<keyword evidence="5 8" id="KW-0863">Zinc-finger</keyword>
<dbReference type="InterPro" id="IPR045191">
    <property type="entry name" value="MBR1/2-like"/>
</dbReference>
<sequence length="99" mass="11445">MVDYKDPLGMYGKNLCYLDVSLGINVDKDEEETLKNIIVGRAARCSRMVGRAEQLTEDYENRDDIRTLLCGHDFQKRCVKQWLTQRKLCPVCKMDVLAT</sequence>
<comment type="caution">
    <text evidence="10">The sequence shown here is derived from an EMBL/GenBank/DDBJ whole genome shotgun (WGS) entry which is preliminary data.</text>
</comment>
<keyword evidence="6" id="KW-0833">Ubl conjugation pathway</keyword>
<accession>A0A6L2LU83</accession>
<evidence type="ECO:0000256" key="8">
    <source>
        <dbReference type="PROSITE-ProRule" id="PRU00175"/>
    </source>
</evidence>
<name>A0A6L2LU83_TANCI</name>
<dbReference type="EMBL" id="BKCJ010005183">
    <property type="protein sequence ID" value="GEU65351.1"/>
    <property type="molecule type" value="Genomic_DNA"/>
</dbReference>
<dbReference type="EC" id="2.3.2.27" evidence="2"/>
<dbReference type="GO" id="GO:0061630">
    <property type="term" value="F:ubiquitin protein ligase activity"/>
    <property type="evidence" value="ECO:0007669"/>
    <property type="project" value="UniProtKB-EC"/>
</dbReference>
<dbReference type="PANTHER" id="PTHR22937:SF224">
    <property type="entry name" value="E3 UBIQUITIN-PROTEIN LIGASE MBR1-RELATED"/>
    <property type="match status" value="1"/>
</dbReference>
<feature type="domain" description="RING-type" evidence="9">
    <location>
        <begin position="70"/>
        <end position="93"/>
    </location>
</feature>
<evidence type="ECO:0000256" key="6">
    <source>
        <dbReference type="ARBA" id="ARBA00022786"/>
    </source>
</evidence>
<dbReference type="SUPFAM" id="SSF57850">
    <property type="entry name" value="RING/U-box"/>
    <property type="match status" value="1"/>
</dbReference>
<dbReference type="Gene3D" id="3.30.40.10">
    <property type="entry name" value="Zinc/RING finger domain, C3HC4 (zinc finger)"/>
    <property type="match status" value="1"/>
</dbReference>
<gene>
    <name evidence="10" type="ORF">Tci_037329</name>
</gene>
<evidence type="ECO:0000256" key="4">
    <source>
        <dbReference type="ARBA" id="ARBA00022723"/>
    </source>
</evidence>
<keyword evidence="4" id="KW-0479">Metal-binding</keyword>
<reference evidence="10" key="1">
    <citation type="journal article" date="2019" name="Sci. Rep.">
        <title>Draft genome of Tanacetum cinerariifolium, the natural source of mosquito coil.</title>
        <authorList>
            <person name="Yamashiro T."/>
            <person name="Shiraishi A."/>
            <person name="Satake H."/>
            <person name="Nakayama K."/>
        </authorList>
    </citation>
    <scope>NUCLEOTIDE SEQUENCE</scope>
</reference>
<evidence type="ECO:0000256" key="7">
    <source>
        <dbReference type="ARBA" id="ARBA00022833"/>
    </source>
</evidence>
<dbReference type="PROSITE" id="PS50089">
    <property type="entry name" value="ZF_RING_2"/>
    <property type="match status" value="1"/>
</dbReference>
<evidence type="ECO:0000256" key="3">
    <source>
        <dbReference type="ARBA" id="ARBA00022679"/>
    </source>
</evidence>
<evidence type="ECO:0000256" key="1">
    <source>
        <dbReference type="ARBA" id="ARBA00000900"/>
    </source>
</evidence>
<keyword evidence="3" id="KW-0808">Transferase</keyword>
<dbReference type="InterPro" id="IPR013083">
    <property type="entry name" value="Znf_RING/FYVE/PHD"/>
</dbReference>
<comment type="catalytic activity">
    <reaction evidence="1">
        <text>S-ubiquitinyl-[E2 ubiquitin-conjugating enzyme]-L-cysteine + [acceptor protein]-L-lysine = [E2 ubiquitin-conjugating enzyme]-L-cysteine + N(6)-ubiquitinyl-[acceptor protein]-L-lysine.</text>
        <dbReference type="EC" id="2.3.2.27"/>
    </reaction>
</comment>
<dbReference type="AlphaFoldDB" id="A0A6L2LU83"/>
<protein>
    <recommendedName>
        <fullName evidence="2">RING-type E3 ubiquitin transferase</fullName>
        <ecNumber evidence="2">2.3.2.27</ecNumber>
    </recommendedName>
</protein>
<evidence type="ECO:0000256" key="5">
    <source>
        <dbReference type="ARBA" id="ARBA00022771"/>
    </source>
</evidence>
<dbReference type="Pfam" id="PF13639">
    <property type="entry name" value="zf-RING_2"/>
    <property type="match status" value="1"/>
</dbReference>